<dbReference type="AlphaFoldDB" id="A0A9P7GKC4"/>
<proteinExistence type="predicted"/>
<dbReference type="Pfam" id="PF09468">
    <property type="entry name" value="RNase_H2-Ydr279"/>
    <property type="match status" value="1"/>
</dbReference>
<dbReference type="PANTHER" id="PTHR13383">
    <property type="entry name" value="RIBONUCLEASE H2 SUBUNIT B"/>
    <property type="match status" value="1"/>
</dbReference>
<dbReference type="PANTHER" id="PTHR13383:SF11">
    <property type="entry name" value="RIBONUCLEASE H2 SUBUNIT B"/>
    <property type="match status" value="1"/>
</dbReference>
<dbReference type="Gene3D" id="1.10.20.120">
    <property type="match status" value="1"/>
</dbReference>
<accession>A0A9P7GKC4</accession>
<evidence type="ECO:0000313" key="4">
    <source>
        <dbReference type="Proteomes" id="UP000775547"/>
    </source>
</evidence>
<name>A0A9P7GKC4_9AGAR</name>
<feature type="region of interest" description="Disordered" evidence="1">
    <location>
        <begin position="192"/>
        <end position="217"/>
    </location>
</feature>
<evidence type="ECO:0000256" key="1">
    <source>
        <dbReference type="SAM" id="MobiDB-lite"/>
    </source>
</evidence>
<feature type="compositionally biased region" description="Basic and acidic residues" evidence="1">
    <location>
        <begin position="192"/>
        <end position="208"/>
    </location>
</feature>
<dbReference type="EMBL" id="JABCKV010000002">
    <property type="protein sequence ID" value="KAG5648607.1"/>
    <property type="molecule type" value="Genomic_DNA"/>
</dbReference>
<dbReference type="Proteomes" id="UP000775547">
    <property type="component" value="Unassembled WGS sequence"/>
</dbReference>
<organism evidence="3 4">
    <name type="scientific">Asterophora parasitica</name>
    <dbReference type="NCBI Taxonomy" id="117018"/>
    <lineage>
        <taxon>Eukaryota</taxon>
        <taxon>Fungi</taxon>
        <taxon>Dikarya</taxon>
        <taxon>Basidiomycota</taxon>
        <taxon>Agaricomycotina</taxon>
        <taxon>Agaricomycetes</taxon>
        <taxon>Agaricomycetidae</taxon>
        <taxon>Agaricales</taxon>
        <taxon>Tricholomatineae</taxon>
        <taxon>Lyophyllaceae</taxon>
        <taxon>Asterophora</taxon>
    </lineage>
</organism>
<evidence type="ECO:0000313" key="3">
    <source>
        <dbReference type="EMBL" id="KAG5648607.1"/>
    </source>
</evidence>
<gene>
    <name evidence="3" type="ORF">DXG03_003218</name>
</gene>
<protein>
    <recommendedName>
        <fullName evidence="2">Ribonuclease H2 subunit B wHTH domain-containing protein</fullName>
    </recommendedName>
</protein>
<feature type="domain" description="Ribonuclease H2 subunit B wHTH" evidence="2">
    <location>
        <begin position="22"/>
        <end position="156"/>
    </location>
</feature>
<dbReference type="InterPro" id="IPR019024">
    <property type="entry name" value="RNase_H2_suB_wHTH"/>
</dbReference>
<dbReference type="InterPro" id="IPR040456">
    <property type="entry name" value="RNase_H2_suB"/>
</dbReference>
<dbReference type="OrthoDB" id="29098at2759"/>
<sequence>MSRRRLGHLQDLGAGFWSDGNTGNFRPADDIFEDASVKLQGIGETDDASISAKDIIRFGSLACVEDALKSICDVKEITPEIVVYRMSQPKVLTYLRNKVSRLSAPEALEVSRTTIRNLARDGLMEDGKEVLLQVGRTRAACDLISHYLSPEVKASLLGSYEWVFGRLKESFKELDVYLKRINGEVAATAVETKKGKGKDKATAGDDKKRKGSKASQGVEKLKKVNVNGMAKLSSFFKKA</sequence>
<reference evidence="3" key="1">
    <citation type="submission" date="2020-07" db="EMBL/GenBank/DDBJ databases">
        <authorList>
            <person name="Nieuwenhuis M."/>
            <person name="Van De Peppel L.J.J."/>
        </authorList>
    </citation>
    <scope>NUCLEOTIDE SEQUENCE</scope>
    <source>
        <strain evidence="3">AP01</strain>
        <tissue evidence="3">Mycelium</tissue>
    </source>
</reference>
<dbReference type="GO" id="GO:0032299">
    <property type="term" value="C:ribonuclease H2 complex"/>
    <property type="evidence" value="ECO:0007669"/>
    <property type="project" value="InterPro"/>
</dbReference>
<comment type="caution">
    <text evidence="3">The sequence shown here is derived from an EMBL/GenBank/DDBJ whole genome shotgun (WGS) entry which is preliminary data.</text>
</comment>
<dbReference type="GO" id="GO:0005654">
    <property type="term" value="C:nucleoplasm"/>
    <property type="evidence" value="ECO:0007669"/>
    <property type="project" value="TreeGrafter"/>
</dbReference>
<evidence type="ECO:0000259" key="2">
    <source>
        <dbReference type="Pfam" id="PF09468"/>
    </source>
</evidence>
<reference evidence="3" key="2">
    <citation type="submission" date="2021-10" db="EMBL/GenBank/DDBJ databases">
        <title>Phylogenomics reveals ancestral predisposition of the termite-cultivated fungus Termitomyces towards a domesticated lifestyle.</title>
        <authorList>
            <person name="Auxier B."/>
            <person name="Grum-Grzhimaylo A."/>
            <person name="Cardenas M.E."/>
            <person name="Lodge J.D."/>
            <person name="Laessoe T."/>
            <person name="Pedersen O."/>
            <person name="Smith M.E."/>
            <person name="Kuyper T.W."/>
            <person name="Franco-Molano E.A."/>
            <person name="Baroni T.J."/>
            <person name="Aanen D.K."/>
        </authorList>
    </citation>
    <scope>NUCLEOTIDE SEQUENCE</scope>
    <source>
        <strain evidence="3">AP01</strain>
        <tissue evidence="3">Mycelium</tissue>
    </source>
</reference>
<keyword evidence="4" id="KW-1185">Reference proteome</keyword>
<dbReference type="GO" id="GO:0006401">
    <property type="term" value="P:RNA catabolic process"/>
    <property type="evidence" value="ECO:0007669"/>
    <property type="project" value="TreeGrafter"/>
</dbReference>